<dbReference type="Proteomes" id="UP000187283">
    <property type="component" value="Unassembled WGS sequence"/>
</dbReference>
<accession>A0A1R1WXU5</accession>
<keyword evidence="2" id="KW-1185">Reference proteome</keyword>
<gene>
    <name evidence="1" type="ORF">AYI70_g12351</name>
</gene>
<evidence type="ECO:0000313" key="2">
    <source>
        <dbReference type="Proteomes" id="UP000187283"/>
    </source>
</evidence>
<protein>
    <submittedName>
        <fullName evidence="1">Uncharacterized protein</fullName>
    </submittedName>
</protein>
<sequence>MNILVIIRTFNCLDFEEKQSLLEQIPFKISGSEFVNDYQYIKQLDETIELISAKNTDTRSHLNDSSKSALFKHDPVTIIKRRTKIKDQYKVTAKL</sequence>
<organism evidence="1 2">
    <name type="scientific">Smittium culicis</name>
    <dbReference type="NCBI Taxonomy" id="133412"/>
    <lineage>
        <taxon>Eukaryota</taxon>
        <taxon>Fungi</taxon>
        <taxon>Fungi incertae sedis</taxon>
        <taxon>Zoopagomycota</taxon>
        <taxon>Kickxellomycotina</taxon>
        <taxon>Harpellomycetes</taxon>
        <taxon>Harpellales</taxon>
        <taxon>Legeriomycetaceae</taxon>
        <taxon>Smittium</taxon>
    </lineage>
</organism>
<comment type="caution">
    <text evidence="1">The sequence shown here is derived from an EMBL/GenBank/DDBJ whole genome shotgun (WGS) entry which is preliminary data.</text>
</comment>
<proteinExistence type="predicted"/>
<name>A0A1R1WXU5_9FUNG</name>
<evidence type="ECO:0000313" key="1">
    <source>
        <dbReference type="EMBL" id="OMJ07195.1"/>
    </source>
</evidence>
<reference evidence="1 2" key="1">
    <citation type="submission" date="2017-01" db="EMBL/GenBank/DDBJ databases">
        <authorList>
            <person name="Mah S.A."/>
            <person name="Swanson W.J."/>
            <person name="Moy G.W."/>
            <person name="Vacquier V.D."/>
        </authorList>
    </citation>
    <scope>NUCLEOTIDE SEQUENCE [LARGE SCALE GENOMIC DNA]</scope>
    <source>
        <strain evidence="1 2">GSMNP</strain>
    </source>
</reference>
<dbReference type="EMBL" id="LSSN01006098">
    <property type="protein sequence ID" value="OMJ07195.1"/>
    <property type="molecule type" value="Genomic_DNA"/>
</dbReference>
<dbReference type="AlphaFoldDB" id="A0A1R1WXU5"/>